<organism evidence="1">
    <name type="scientific">Zea mays</name>
    <name type="common">Maize</name>
    <dbReference type="NCBI Taxonomy" id="4577"/>
    <lineage>
        <taxon>Eukaryota</taxon>
        <taxon>Viridiplantae</taxon>
        <taxon>Streptophyta</taxon>
        <taxon>Embryophyta</taxon>
        <taxon>Tracheophyta</taxon>
        <taxon>Spermatophyta</taxon>
        <taxon>Magnoliopsida</taxon>
        <taxon>Liliopsida</taxon>
        <taxon>Poales</taxon>
        <taxon>Poaceae</taxon>
        <taxon>PACMAD clade</taxon>
        <taxon>Panicoideae</taxon>
        <taxon>Andropogonodae</taxon>
        <taxon>Andropogoneae</taxon>
        <taxon>Tripsacinae</taxon>
        <taxon>Zea</taxon>
    </lineage>
</organism>
<gene>
    <name evidence="1" type="ORF">ZEAMMB73_Zm00001d049976</name>
</gene>
<dbReference type="InParanoid" id="A0A1D6PZ76"/>
<accession>A0A1D6PZ76</accession>
<dbReference type="EMBL" id="CM000780">
    <property type="protein sequence ID" value="AQK51732.1"/>
    <property type="molecule type" value="Genomic_DNA"/>
</dbReference>
<name>A0A1D6PZ76_MAIZE</name>
<evidence type="ECO:0000313" key="1">
    <source>
        <dbReference type="EMBL" id="AQK51732.1"/>
    </source>
</evidence>
<dbReference type="AlphaFoldDB" id="A0A1D6PZ76"/>
<proteinExistence type="predicted"/>
<reference evidence="1" key="1">
    <citation type="submission" date="2015-12" db="EMBL/GenBank/DDBJ databases">
        <title>Update maize B73 reference genome by single molecule sequencing technologies.</title>
        <authorList>
            <consortium name="Maize Genome Sequencing Project"/>
            <person name="Ware D."/>
        </authorList>
    </citation>
    <scope>NUCLEOTIDE SEQUENCE</scope>
    <source>
        <tissue evidence="1">Seedling</tissue>
    </source>
</reference>
<protein>
    <submittedName>
        <fullName evidence="1">Uncharacterized protein</fullName>
    </submittedName>
</protein>
<sequence length="30" mass="3333">MFGSAQQDFLAMSPLRLGICLSTFTSSLYF</sequence>